<dbReference type="Pfam" id="PF08028">
    <property type="entry name" value="Acyl-CoA_dh_2"/>
    <property type="match status" value="1"/>
</dbReference>
<dbReference type="Gene3D" id="2.40.110.10">
    <property type="entry name" value="Butyryl-CoA Dehydrogenase, subunit A, domain 2"/>
    <property type="match status" value="1"/>
</dbReference>
<dbReference type="RefSeq" id="WP_251797957.1">
    <property type="nucleotide sequence ID" value="NZ_JAMQOL010000013.1"/>
</dbReference>
<evidence type="ECO:0000259" key="2">
    <source>
        <dbReference type="Pfam" id="PF08028"/>
    </source>
</evidence>
<reference evidence="3 4" key="1">
    <citation type="submission" date="2022-06" db="EMBL/GenBank/DDBJ databases">
        <title>Actinoplanes abujensis sp. nov., isolated from Nigerian arid soil.</title>
        <authorList>
            <person name="Ding P."/>
        </authorList>
    </citation>
    <scope>NUCLEOTIDE SEQUENCE [LARGE SCALE GENOMIC DNA]</scope>
    <source>
        <strain evidence="4">TRM88002</strain>
    </source>
</reference>
<evidence type="ECO:0000313" key="4">
    <source>
        <dbReference type="Proteomes" id="UP001523216"/>
    </source>
</evidence>
<dbReference type="InterPro" id="IPR009100">
    <property type="entry name" value="AcylCoA_DH/oxidase_NM_dom_sf"/>
</dbReference>
<dbReference type="InterPro" id="IPR013107">
    <property type="entry name" value="Acyl-CoA_DH_C"/>
</dbReference>
<sequence length="355" mass="36880">MKDILADSVGILVANATKTEQQGHPTAESLQAARRTGAFALGDPVTAAGATEIAGALTGLGRGCASTAWIAGTCFTSKFMAAGVAHLDETAASRIFADPDALFCGSGRPGGTGTRGPEGVRLTGRWPIVSGCEDAEWAGLAVVVDGTPSYVMIPMTDLGIEHTWDTAGMRGTGSHTVVAEDVLVPADQVGTFSGPPGPAAMLMFSLAVLAPVVGATLGALDVIDAMFASDRKPFMTEYARMADSPGARHWLADATARTGRAERSMLAVAAEADARAEMSATDLSRLRLNLFESARDCRAALELMLDLHGASGFSVGNPLQRLWRDVAVGSRHPLLNGYLATENYGYALTGGRRIA</sequence>
<accession>A0ABT0XWX4</accession>
<name>A0ABT0XWX4_9ACTN</name>
<gene>
    <name evidence="3" type="ORF">LXN57_11080</name>
</gene>
<evidence type="ECO:0000256" key="1">
    <source>
        <dbReference type="ARBA" id="ARBA00023002"/>
    </source>
</evidence>
<dbReference type="PANTHER" id="PTHR48083:SF19">
    <property type="entry name" value="FLAVIN-DEPENDENT MONOOXYGENASE, OXYGENASE SUBUNIT HSAA"/>
    <property type="match status" value="1"/>
</dbReference>
<dbReference type="InterPro" id="IPR036250">
    <property type="entry name" value="AcylCo_DH-like_C"/>
</dbReference>
<dbReference type="InterPro" id="IPR046373">
    <property type="entry name" value="Acyl-CoA_Oxase/DH_mid-dom_sf"/>
</dbReference>
<dbReference type="SUPFAM" id="SSF56645">
    <property type="entry name" value="Acyl-CoA dehydrogenase NM domain-like"/>
    <property type="match status" value="1"/>
</dbReference>
<dbReference type="Gene3D" id="1.20.140.10">
    <property type="entry name" value="Butyryl-CoA Dehydrogenase, subunit A, domain 3"/>
    <property type="match status" value="1"/>
</dbReference>
<keyword evidence="4" id="KW-1185">Reference proteome</keyword>
<evidence type="ECO:0000313" key="3">
    <source>
        <dbReference type="EMBL" id="MCM4078110.1"/>
    </source>
</evidence>
<dbReference type="InterPro" id="IPR050741">
    <property type="entry name" value="Acyl-CoA_dehydrogenase"/>
</dbReference>
<dbReference type="Proteomes" id="UP001523216">
    <property type="component" value="Unassembled WGS sequence"/>
</dbReference>
<keyword evidence="1" id="KW-0560">Oxidoreductase</keyword>
<dbReference type="Gene3D" id="1.10.540.10">
    <property type="entry name" value="Acyl-CoA dehydrogenase/oxidase, N-terminal domain"/>
    <property type="match status" value="1"/>
</dbReference>
<proteinExistence type="predicted"/>
<dbReference type="EMBL" id="JAMQOL010000013">
    <property type="protein sequence ID" value="MCM4078110.1"/>
    <property type="molecule type" value="Genomic_DNA"/>
</dbReference>
<dbReference type="SUPFAM" id="SSF47203">
    <property type="entry name" value="Acyl-CoA dehydrogenase C-terminal domain-like"/>
    <property type="match status" value="1"/>
</dbReference>
<dbReference type="InterPro" id="IPR037069">
    <property type="entry name" value="AcylCoA_DH/ox_N_sf"/>
</dbReference>
<organism evidence="3 4">
    <name type="scientific">Paractinoplanes hotanensis</name>
    <dbReference type="NCBI Taxonomy" id="2906497"/>
    <lineage>
        <taxon>Bacteria</taxon>
        <taxon>Bacillati</taxon>
        <taxon>Actinomycetota</taxon>
        <taxon>Actinomycetes</taxon>
        <taxon>Micromonosporales</taxon>
        <taxon>Micromonosporaceae</taxon>
        <taxon>Paractinoplanes</taxon>
    </lineage>
</organism>
<dbReference type="PANTHER" id="PTHR48083">
    <property type="entry name" value="MEDIUM-CHAIN SPECIFIC ACYL-COA DEHYDROGENASE, MITOCHONDRIAL-RELATED"/>
    <property type="match status" value="1"/>
</dbReference>
<comment type="caution">
    <text evidence="3">The sequence shown here is derived from an EMBL/GenBank/DDBJ whole genome shotgun (WGS) entry which is preliminary data.</text>
</comment>
<dbReference type="PIRSF" id="PIRSF016578">
    <property type="entry name" value="HsaA"/>
    <property type="match status" value="1"/>
</dbReference>
<feature type="domain" description="Acyl-CoA dehydrogenase C-terminal" evidence="2">
    <location>
        <begin position="209"/>
        <end position="336"/>
    </location>
</feature>
<protein>
    <submittedName>
        <fullName evidence="3">Acyl-CoA dehydrogenase</fullName>
    </submittedName>
</protein>